<evidence type="ECO:0000313" key="3">
    <source>
        <dbReference type="Proteomes" id="UP000056750"/>
    </source>
</evidence>
<evidence type="ECO:0000313" key="4">
    <source>
        <dbReference type="Proteomes" id="UP001170717"/>
    </source>
</evidence>
<dbReference type="SUPFAM" id="SSF56784">
    <property type="entry name" value="HAD-like"/>
    <property type="match status" value="1"/>
</dbReference>
<gene>
    <name evidence="1" type="ORF">AVL57_17395</name>
    <name evidence="2" type="ORF">Q4527_14430</name>
</gene>
<dbReference type="InterPro" id="IPR023214">
    <property type="entry name" value="HAD_sf"/>
</dbReference>
<dbReference type="KEGG" id="asq:AVL57_17395"/>
<dbReference type="NCBIfam" id="TIGR01509">
    <property type="entry name" value="HAD-SF-IA-v3"/>
    <property type="match status" value="1"/>
</dbReference>
<reference evidence="2" key="2">
    <citation type="submission" date="2023-07" db="EMBL/GenBank/DDBJ databases">
        <title>Genome content predicts the carbon catabolic preferences of heterotrophic bacteria.</title>
        <authorList>
            <person name="Gralka M."/>
        </authorList>
    </citation>
    <scope>NUCLEOTIDE SEQUENCE</scope>
    <source>
        <strain evidence="2">F2M12</strain>
    </source>
</reference>
<name>A0AAW7Z855_9ALTE</name>
<dbReference type="NCBIfam" id="TIGR01549">
    <property type="entry name" value="HAD-SF-IA-v1"/>
    <property type="match status" value="1"/>
</dbReference>
<dbReference type="CDD" id="cd07526">
    <property type="entry name" value="HAD_BPGM_like"/>
    <property type="match status" value="1"/>
</dbReference>
<dbReference type="InterPro" id="IPR036412">
    <property type="entry name" value="HAD-like_sf"/>
</dbReference>
<dbReference type="SFLD" id="SFLDS00003">
    <property type="entry name" value="Haloacid_Dehalogenase"/>
    <property type="match status" value="1"/>
</dbReference>
<dbReference type="InterPro" id="IPR023198">
    <property type="entry name" value="PGP-like_dom2"/>
</dbReference>
<dbReference type="PANTHER" id="PTHR18901:SF38">
    <property type="entry name" value="PSEUDOURIDINE-5'-PHOSPHATASE"/>
    <property type="match status" value="1"/>
</dbReference>
<evidence type="ECO:0000313" key="2">
    <source>
        <dbReference type="EMBL" id="MDO6578597.1"/>
    </source>
</evidence>
<keyword evidence="3" id="KW-1185">Reference proteome</keyword>
<dbReference type="Proteomes" id="UP000056750">
    <property type="component" value="Chromosome"/>
</dbReference>
<dbReference type="RefSeq" id="WP_057789593.1">
    <property type="nucleotide sequence ID" value="NZ_CAXIBE010000003.1"/>
</dbReference>
<keyword evidence="1" id="KW-0378">Hydrolase</keyword>
<dbReference type="EMBL" id="CP013926">
    <property type="protein sequence ID" value="AMJ75583.1"/>
    <property type="molecule type" value="Genomic_DNA"/>
</dbReference>
<sequence>MGSSKTSQPGIDIQLVIFDCDGVLVDSEVLCKRVIIAMLADLKVVVSSAYFDEHFLGKSYESAHRQILTDFNISLPAEFRDNYLTALLKVFAEELQTTPELNSVLAGLNVRNCIATSSSPKRVAFALEKTGLLPFFEGRITTSTEVVNGKPAPDIFLLAASKVGVKPEHCLVIEDSEAGIQGALAADMQVVKYTGASHFKGVLPTSADKNEPISADKNDKVSSISHWCEFFNLYPNLKTTD</sequence>
<dbReference type="GO" id="GO:0016787">
    <property type="term" value="F:hydrolase activity"/>
    <property type="evidence" value="ECO:0007669"/>
    <property type="project" value="UniProtKB-KW"/>
</dbReference>
<reference evidence="1 3" key="1">
    <citation type="submission" date="2015-12" db="EMBL/GenBank/DDBJ databases">
        <title>Intraspecies pangenome expansion in the marine bacterium Alteromonas.</title>
        <authorList>
            <person name="Lopez-Perez M."/>
            <person name="Rodriguez-Valera F."/>
        </authorList>
    </citation>
    <scope>NUCLEOTIDE SEQUENCE [LARGE SCALE GENOMIC DNA]</scope>
    <source>
        <strain evidence="1 3">LMG 21861</strain>
    </source>
</reference>
<dbReference type="Proteomes" id="UP001170717">
    <property type="component" value="Unassembled WGS sequence"/>
</dbReference>
<dbReference type="AlphaFoldDB" id="A0AAW7Z855"/>
<dbReference type="Pfam" id="PF00702">
    <property type="entry name" value="Hydrolase"/>
    <property type="match status" value="1"/>
</dbReference>
<proteinExistence type="predicted"/>
<organism evidence="2 4">
    <name type="scientific">Alteromonas stellipolaris</name>
    <dbReference type="NCBI Taxonomy" id="233316"/>
    <lineage>
        <taxon>Bacteria</taxon>
        <taxon>Pseudomonadati</taxon>
        <taxon>Pseudomonadota</taxon>
        <taxon>Gammaproteobacteria</taxon>
        <taxon>Alteromonadales</taxon>
        <taxon>Alteromonadaceae</taxon>
        <taxon>Alteromonas/Salinimonas group</taxon>
        <taxon>Alteromonas</taxon>
    </lineage>
</organism>
<accession>A0AAW7Z855</accession>
<evidence type="ECO:0000313" key="1">
    <source>
        <dbReference type="EMBL" id="AMJ75583.1"/>
    </source>
</evidence>
<dbReference type="SFLD" id="SFLDG01129">
    <property type="entry name" value="C1.5:_HAD__Beta-PGM__Phosphata"/>
    <property type="match status" value="1"/>
</dbReference>
<dbReference type="EMBL" id="JAUOQI010000010">
    <property type="protein sequence ID" value="MDO6578597.1"/>
    <property type="molecule type" value="Genomic_DNA"/>
</dbReference>
<dbReference type="PANTHER" id="PTHR18901">
    <property type="entry name" value="2-DEOXYGLUCOSE-6-PHOSPHATE PHOSPHATASE 2"/>
    <property type="match status" value="1"/>
</dbReference>
<dbReference type="Gene3D" id="3.40.50.1000">
    <property type="entry name" value="HAD superfamily/HAD-like"/>
    <property type="match status" value="1"/>
</dbReference>
<protein>
    <submittedName>
        <fullName evidence="1">HAD family hydrolase</fullName>
    </submittedName>
    <submittedName>
        <fullName evidence="2">HAD family phosphatase</fullName>
    </submittedName>
</protein>
<dbReference type="InterPro" id="IPR006439">
    <property type="entry name" value="HAD-SF_hydro_IA"/>
</dbReference>
<dbReference type="Gene3D" id="1.10.150.240">
    <property type="entry name" value="Putative phosphatase, domain 2"/>
    <property type="match status" value="1"/>
</dbReference>